<evidence type="ECO:0000313" key="2">
    <source>
        <dbReference type="Proteomes" id="UP000075583"/>
    </source>
</evidence>
<dbReference type="RefSeq" id="WP_062590993.1">
    <property type="nucleotide sequence ID" value="NZ_LQZQ01000009.1"/>
</dbReference>
<reference evidence="1" key="1">
    <citation type="submission" date="2016-01" db="EMBL/GenBank/DDBJ databases">
        <title>Genome sequencing of Roseivirga ehrenbergii KMM 6017.</title>
        <authorList>
            <person name="Selvaratnam C."/>
            <person name="Thevarajoo S."/>
            <person name="Goh K.M."/>
            <person name="Ee R."/>
            <person name="Chan K.-G."/>
            <person name="Chong C.S."/>
        </authorList>
    </citation>
    <scope>NUCLEOTIDE SEQUENCE [LARGE SCALE GENOMIC DNA]</scope>
    <source>
        <strain evidence="1">KMM 6017</strain>
    </source>
</reference>
<comment type="caution">
    <text evidence="1">The sequence shown here is derived from an EMBL/GenBank/DDBJ whole genome shotgun (WGS) entry which is preliminary data.</text>
</comment>
<name>A0A150XIM4_ROSEK</name>
<dbReference type="AlphaFoldDB" id="A0A150XIM4"/>
<proteinExistence type="predicted"/>
<gene>
    <name evidence="1" type="ORF">MB14_17815</name>
</gene>
<accession>A0A150XIM4</accession>
<keyword evidence="2" id="KW-1185">Reference proteome</keyword>
<sequence length="73" mass="8809">MKAQPHIDLGTGYVQVSKLPFDQVFKLREWLPQTSFVKLNLADQILEDCIQYSEYEYWFDFQYSGMNEFEFEI</sequence>
<dbReference type="OrthoDB" id="982438at2"/>
<organism evidence="1 2">
    <name type="scientific">Roseivirga ehrenbergii (strain DSM 102268 / JCM 13514 / KCTC 12282 / NCIMB 14502 / KMM 6017)</name>
    <dbReference type="NCBI Taxonomy" id="279360"/>
    <lineage>
        <taxon>Bacteria</taxon>
        <taxon>Pseudomonadati</taxon>
        <taxon>Bacteroidota</taxon>
        <taxon>Cytophagia</taxon>
        <taxon>Cytophagales</taxon>
        <taxon>Roseivirgaceae</taxon>
        <taxon>Roseivirga</taxon>
    </lineage>
</organism>
<dbReference type="EMBL" id="LQZQ01000009">
    <property type="protein sequence ID" value="KYG78588.1"/>
    <property type="molecule type" value="Genomic_DNA"/>
</dbReference>
<evidence type="ECO:0000313" key="1">
    <source>
        <dbReference type="EMBL" id="KYG78588.1"/>
    </source>
</evidence>
<protein>
    <submittedName>
        <fullName evidence="1">Uncharacterized protein</fullName>
    </submittedName>
</protein>
<dbReference type="Proteomes" id="UP000075583">
    <property type="component" value="Unassembled WGS sequence"/>
</dbReference>